<evidence type="ECO:0000259" key="5">
    <source>
        <dbReference type="PROSITE" id="PS50860"/>
    </source>
</evidence>
<dbReference type="PROSITE" id="PS50860">
    <property type="entry name" value="AA_TRNA_LIGASE_II_ALA"/>
    <property type="match status" value="1"/>
</dbReference>
<evidence type="ECO:0000256" key="4">
    <source>
        <dbReference type="ARBA" id="ARBA00022833"/>
    </source>
</evidence>
<evidence type="ECO:0000256" key="2">
    <source>
        <dbReference type="ARBA" id="ARBA00004496"/>
    </source>
</evidence>
<comment type="cofactor">
    <cofactor evidence="1">
        <name>Zn(2+)</name>
        <dbReference type="ChEBI" id="CHEBI:29105"/>
    </cofactor>
</comment>
<organism evidence="6 7">
    <name type="scientific">Alcaligenes ammonioxydans</name>
    <dbReference type="NCBI Taxonomy" id="2582914"/>
    <lineage>
        <taxon>Bacteria</taxon>
        <taxon>Pseudomonadati</taxon>
        <taxon>Pseudomonadota</taxon>
        <taxon>Betaproteobacteria</taxon>
        <taxon>Burkholderiales</taxon>
        <taxon>Alcaligenaceae</taxon>
        <taxon>Alcaligenes</taxon>
    </lineage>
</organism>
<dbReference type="SUPFAM" id="SSF55186">
    <property type="entry name" value="ThrRS/AlaRS common domain"/>
    <property type="match status" value="1"/>
</dbReference>
<evidence type="ECO:0000313" key="7">
    <source>
        <dbReference type="Proteomes" id="UP000826050"/>
    </source>
</evidence>
<dbReference type="Proteomes" id="UP000826050">
    <property type="component" value="Chromosome"/>
</dbReference>
<dbReference type="Pfam" id="PF07973">
    <property type="entry name" value="tRNA_SAD"/>
    <property type="match status" value="1"/>
</dbReference>
<dbReference type="InterPro" id="IPR051335">
    <property type="entry name" value="Alanyl-tRNA_Editing_Enzymes"/>
</dbReference>
<evidence type="ECO:0000256" key="1">
    <source>
        <dbReference type="ARBA" id="ARBA00001947"/>
    </source>
</evidence>
<accession>A0ABX8SXB4</accession>
<sequence length="245" mass="27549">MRTTIKRYYEKPEELECKARIVGIYDLAIELDQTIAYPEGGGQEGDHGKIRLIENPNIAIEFNDAQICDAIPIFIDGFSGIKTGGIILHKVENRGGLINFNVGDEVLLRIDRDRRRKMSLNHSAAHILYWAIDLCRPGVVGNTIGCHIKTDGARLDFLVEDRFNQEEINKIEELANELIRGGCSITMSSREDCPDARYWECNGYVIPCGGTHVKNTNELPLLKVQRKNIGKGKERLILEPISQSS</sequence>
<keyword evidence="4" id="KW-0862">Zinc</keyword>
<dbReference type="SMART" id="SM00863">
    <property type="entry name" value="tRNA_SAD"/>
    <property type="match status" value="1"/>
</dbReference>
<evidence type="ECO:0000313" key="6">
    <source>
        <dbReference type="EMBL" id="QXX79558.1"/>
    </source>
</evidence>
<dbReference type="InterPro" id="IPR012947">
    <property type="entry name" value="tRNA_SAD"/>
</dbReference>
<dbReference type="PANTHER" id="PTHR43462:SF1">
    <property type="entry name" value="ALANYL-TRNA EDITING PROTEIN AARSD1"/>
    <property type="match status" value="1"/>
</dbReference>
<keyword evidence="7" id="KW-1185">Reference proteome</keyword>
<comment type="subcellular location">
    <subcellularLocation>
        <location evidence="2">Cytoplasm</location>
    </subcellularLocation>
</comment>
<dbReference type="InterPro" id="IPR018165">
    <property type="entry name" value="Ala-tRNA-synth_IIc_core"/>
</dbReference>
<proteinExistence type="predicted"/>
<dbReference type="PANTHER" id="PTHR43462">
    <property type="entry name" value="ALANYL-TRNA EDITING PROTEIN"/>
    <property type="match status" value="1"/>
</dbReference>
<gene>
    <name evidence="6" type="ORF">FE795_11370</name>
</gene>
<dbReference type="InterPro" id="IPR018163">
    <property type="entry name" value="Thr/Ala-tRNA-synth_IIc_edit"/>
</dbReference>
<name>A0ABX8SXB4_9BURK</name>
<evidence type="ECO:0000256" key="3">
    <source>
        <dbReference type="ARBA" id="ARBA00022723"/>
    </source>
</evidence>
<reference evidence="6 7" key="1">
    <citation type="submission" date="2020-02" db="EMBL/GenBank/DDBJ databases">
        <title>Partial ammonium oxidation to N2 by heterotrophic bacteria.</title>
        <authorList>
            <person name="Wu M."/>
        </authorList>
    </citation>
    <scope>NUCLEOTIDE SEQUENCE [LARGE SCALE GENOMIC DNA]</scope>
    <source>
        <strain evidence="6 7">HO-1</strain>
    </source>
</reference>
<dbReference type="SUPFAM" id="SSF50447">
    <property type="entry name" value="Translation proteins"/>
    <property type="match status" value="1"/>
</dbReference>
<dbReference type="InterPro" id="IPR009000">
    <property type="entry name" value="Transl_B-barrel_sf"/>
</dbReference>
<dbReference type="EMBL" id="CP049362">
    <property type="protein sequence ID" value="QXX79558.1"/>
    <property type="molecule type" value="Genomic_DNA"/>
</dbReference>
<dbReference type="Gene3D" id="3.30.980.10">
    <property type="entry name" value="Threonyl-trna Synthetase, Chain A, domain 2"/>
    <property type="match status" value="1"/>
</dbReference>
<keyword evidence="3" id="KW-0479">Metal-binding</keyword>
<dbReference type="Gene3D" id="2.40.30.130">
    <property type="match status" value="1"/>
</dbReference>
<protein>
    <submittedName>
        <fullName evidence="6">Alanyl-tRNA editing protein</fullName>
    </submittedName>
</protein>
<dbReference type="RefSeq" id="WP_131070700.1">
    <property type="nucleotide sequence ID" value="NZ_CP049362.1"/>
</dbReference>
<feature type="domain" description="Alanyl-transfer RNA synthetases family profile" evidence="5">
    <location>
        <begin position="1"/>
        <end position="224"/>
    </location>
</feature>